<reference evidence="3" key="1">
    <citation type="journal article" date="2019" name="Int. J. Syst. Evol. Microbiol.">
        <title>The Global Catalogue of Microorganisms (GCM) 10K type strain sequencing project: providing services to taxonomists for standard genome sequencing and annotation.</title>
        <authorList>
            <consortium name="The Broad Institute Genomics Platform"/>
            <consortium name="The Broad Institute Genome Sequencing Center for Infectious Disease"/>
            <person name="Wu L."/>
            <person name="Ma J."/>
        </authorList>
    </citation>
    <scope>NUCLEOTIDE SEQUENCE [LARGE SCALE GENOMIC DNA]</scope>
    <source>
        <strain evidence="3">CCUG 53252</strain>
    </source>
</reference>
<protein>
    <submittedName>
        <fullName evidence="2">DUF4132 domain-containing protein</fullName>
    </submittedName>
</protein>
<organism evidence="2 3">
    <name type="scientific">Corynebacterium hansenii</name>
    <dbReference type="NCBI Taxonomy" id="394964"/>
    <lineage>
        <taxon>Bacteria</taxon>
        <taxon>Bacillati</taxon>
        <taxon>Actinomycetota</taxon>
        <taxon>Actinomycetes</taxon>
        <taxon>Mycobacteriales</taxon>
        <taxon>Corynebacteriaceae</taxon>
        <taxon>Corynebacterium</taxon>
    </lineage>
</organism>
<proteinExistence type="predicted"/>
<dbReference type="EMBL" id="JBHRZN010000004">
    <property type="protein sequence ID" value="MFC3850947.1"/>
    <property type="molecule type" value="Genomic_DNA"/>
</dbReference>
<dbReference type="Proteomes" id="UP001595751">
    <property type="component" value="Unassembled WGS sequence"/>
</dbReference>
<accession>A0ABV7ZR02</accession>
<dbReference type="Pfam" id="PF13569">
    <property type="entry name" value="DUF4132"/>
    <property type="match status" value="1"/>
</dbReference>
<evidence type="ECO:0000313" key="2">
    <source>
        <dbReference type="EMBL" id="MFC3850947.1"/>
    </source>
</evidence>
<keyword evidence="3" id="KW-1185">Reference proteome</keyword>
<name>A0ABV7ZR02_9CORY</name>
<comment type="caution">
    <text evidence="2">The sequence shown here is derived from an EMBL/GenBank/DDBJ whole genome shotgun (WGS) entry which is preliminary data.</text>
</comment>
<gene>
    <name evidence="2" type="ORF">ACFORJ_12335</name>
</gene>
<feature type="domain" description="DUF4132" evidence="1">
    <location>
        <begin position="30"/>
        <end position="203"/>
    </location>
</feature>
<dbReference type="InterPro" id="IPR025406">
    <property type="entry name" value="DUF4132"/>
</dbReference>
<dbReference type="RefSeq" id="WP_290288088.1">
    <property type="nucleotide sequence ID" value="NZ_CP047211.1"/>
</dbReference>
<evidence type="ECO:0000313" key="3">
    <source>
        <dbReference type="Proteomes" id="UP001595751"/>
    </source>
</evidence>
<evidence type="ECO:0000259" key="1">
    <source>
        <dbReference type="Pfam" id="PF13569"/>
    </source>
</evidence>
<sequence length="295" mass="32450">MTASAAEWIDAGDYQFLLDGEEILARNAKGQLLKTVPAKARKLPEYDRLDALRTSLAQHRVECSDTVREWFLSGSPIPSRLIAAVWPDPSWRAMFADAVVEYDGSEGLLRAADDDGLSLVDLDGETVTVPVDDDTMVILPHPVLMEDLADWREFSVELGILQGFDQLFRDTHRKPADAAGRRAAMEKYRDAKYARANALVGRSRGGGFSVEFSEGVTGIYLRVVEDIGGRRVETTATLQVDDDYEGGATLRDLYFSRNGIAIKPEDVGPVTWSEGVRMAEFVYGGRTIGDDAAQA</sequence>